<dbReference type="InterPro" id="IPR050283">
    <property type="entry name" value="E-box_TF_Regulators"/>
</dbReference>
<accession>A0A914D2J0</accession>
<evidence type="ECO:0000313" key="3">
    <source>
        <dbReference type="WBParaSite" id="ACRNAN_scaffold1688.g12799.t1"/>
    </source>
</evidence>
<dbReference type="AlphaFoldDB" id="A0A914D2J0"/>
<dbReference type="GO" id="GO:0000977">
    <property type="term" value="F:RNA polymerase II transcription regulatory region sequence-specific DNA binding"/>
    <property type="evidence" value="ECO:0007669"/>
    <property type="project" value="TreeGrafter"/>
</dbReference>
<dbReference type="Proteomes" id="UP000887540">
    <property type="component" value="Unplaced"/>
</dbReference>
<organism evidence="2 3">
    <name type="scientific">Acrobeloides nanus</name>
    <dbReference type="NCBI Taxonomy" id="290746"/>
    <lineage>
        <taxon>Eukaryota</taxon>
        <taxon>Metazoa</taxon>
        <taxon>Ecdysozoa</taxon>
        <taxon>Nematoda</taxon>
        <taxon>Chromadorea</taxon>
        <taxon>Rhabditida</taxon>
        <taxon>Tylenchina</taxon>
        <taxon>Cephalobomorpha</taxon>
        <taxon>Cephaloboidea</taxon>
        <taxon>Cephalobidae</taxon>
        <taxon>Acrobeloides</taxon>
    </lineage>
</organism>
<keyword evidence="2" id="KW-1185">Reference proteome</keyword>
<dbReference type="InterPro" id="IPR036638">
    <property type="entry name" value="HLH_DNA-bd_sf"/>
</dbReference>
<dbReference type="GO" id="GO:0000981">
    <property type="term" value="F:DNA-binding transcription factor activity, RNA polymerase II-specific"/>
    <property type="evidence" value="ECO:0007669"/>
    <property type="project" value="TreeGrafter"/>
</dbReference>
<sequence>MHSINRGFDILRQLLPTPYYSKKLSKVDTLKQAIQYINELEFVLKSESNFASNAEKHQANSTAYPMIHQFMVDNATDKNSYVMSISWKRAFDTHSSATNAETFISSNLKTAKVWMPDEHTKN</sequence>
<evidence type="ECO:0000259" key="1">
    <source>
        <dbReference type="PROSITE" id="PS50888"/>
    </source>
</evidence>
<dbReference type="Pfam" id="PF00010">
    <property type="entry name" value="HLH"/>
    <property type="match status" value="1"/>
</dbReference>
<dbReference type="Gene3D" id="4.10.280.10">
    <property type="entry name" value="Helix-loop-helix DNA-binding domain"/>
    <property type="match status" value="1"/>
</dbReference>
<proteinExistence type="predicted"/>
<dbReference type="PANTHER" id="PTHR23349">
    <property type="entry name" value="BASIC HELIX-LOOP-HELIX TRANSCRIPTION FACTOR, TWIST"/>
    <property type="match status" value="1"/>
</dbReference>
<name>A0A914D2J0_9BILA</name>
<protein>
    <submittedName>
        <fullName evidence="3">BHLH domain-containing protein</fullName>
    </submittedName>
</protein>
<dbReference type="PROSITE" id="PS50888">
    <property type="entry name" value="BHLH"/>
    <property type="match status" value="1"/>
</dbReference>
<dbReference type="CDD" id="cd11390">
    <property type="entry name" value="bHLH_TS"/>
    <property type="match status" value="1"/>
</dbReference>
<dbReference type="SMART" id="SM00353">
    <property type="entry name" value="HLH"/>
    <property type="match status" value="1"/>
</dbReference>
<dbReference type="SUPFAM" id="SSF47459">
    <property type="entry name" value="HLH, helix-loop-helix DNA-binding domain"/>
    <property type="match status" value="1"/>
</dbReference>
<evidence type="ECO:0000313" key="2">
    <source>
        <dbReference type="Proteomes" id="UP000887540"/>
    </source>
</evidence>
<dbReference type="WBParaSite" id="ACRNAN_scaffold1688.g12799.t1">
    <property type="protein sequence ID" value="ACRNAN_scaffold1688.g12799.t1"/>
    <property type="gene ID" value="ACRNAN_scaffold1688.g12799"/>
</dbReference>
<dbReference type="GO" id="GO:0032502">
    <property type="term" value="P:developmental process"/>
    <property type="evidence" value="ECO:0007669"/>
    <property type="project" value="TreeGrafter"/>
</dbReference>
<feature type="domain" description="BHLH" evidence="1">
    <location>
        <begin position="1"/>
        <end position="40"/>
    </location>
</feature>
<dbReference type="GO" id="GO:0046983">
    <property type="term" value="F:protein dimerization activity"/>
    <property type="evidence" value="ECO:0007669"/>
    <property type="project" value="InterPro"/>
</dbReference>
<dbReference type="InterPro" id="IPR011598">
    <property type="entry name" value="bHLH_dom"/>
</dbReference>
<dbReference type="PANTHER" id="PTHR23349:SF111">
    <property type="entry name" value="BHLH DOMAIN-CONTAINING PROTEIN"/>
    <property type="match status" value="1"/>
</dbReference>
<reference evidence="3" key="1">
    <citation type="submission" date="2022-11" db="UniProtKB">
        <authorList>
            <consortium name="WormBaseParasite"/>
        </authorList>
    </citation>
    <scope>IDENTIFICATION</scope>
</reference>